<feature type="chain" id="PRO_5015760551" description="Lipoprotein" evidence="1">
    <location>
        <begin position="27"/>
        <end position="164"/>
    </location>
</feature>
<evidence type="ECO:0000256" key="1">
    <source>
        <dbReference type="SAM" id="SignalP"/>
    </source>
</evidence>
<evidence type="ECO:0000313" key="3">
    <source>
        <dbReference type="Proteomes" id="UP000238823"/>
    </source>
</evidence>
<dbReference type="Proteomes" id="UP000238823">
    <property type="component" value="Unassembled WGS sequence"/>
</dbReference>
<gene>
    <name evidence="2" type="ORF">ENSA7_26230</name>
</gene>
<comment type="caution">
    <text evidence="2">The sequence shown here is derived from an EMBL/GenBank/DDBJ whole genome shotgun (WGS) entry which is preliminary data.</text>
</comment>
<feature type="signal peptide" evidence="1">
    <location>
        <begin position="1"/>
        <end position="26"/>
    </location>
</feature>
<evidence type="ECO:0000313" key="2">
    <source>
        <dbReference type="EMBL" id="PRQ07633.1"/>
    </source>
</evidence>
<protein>
    <recommendedName>
        <fullName evidence="4">Lipoprotein</fullName>
    </recommendedName>
</protein>
<sequence length="164" mass="17871">MSVSNFRLALRLCVVAVGFSSAVSLGCVLVVEDTECGPYAYDYRGACYCEDGFDGDDPYGAGCSPLMTFRVTDDCDDGSHVSWKLFSDARDWTWPSGDAEYRTPGLGYDGLETILCEVDEWICFGAQTDSGLTYGVGLDFAEGCDDCCYPCESREVDLGYLTCN</sequence>
<dbReference type="EMBL" id="PVNL01000051">
    <property type="protein sequence ID" value="PRQ07633.1"/>
    <property type="molecule type" value="Genomic_DNA"/>
</dbReference>
<keyword evidence="1" id="KW-0732">Signal</keyword>
<evidence type="ECO:0008006" key="4">
    <source>
        <dbReference type="Google" id="ProtNLM"/>
    </source>
</evidence>
<name>A0A2S9YRB9_9BACT</name>
<proteinExistence type="predicted"/>
<dbReference type="AlphaFoldDB" id="A0A2S9YRB9"/>
<reference evidence="2 3" key="1">
    <citation type="submission" date="2018-03" db="EMBL/GenBank/DDBJ databases">
        <title>Draft Genome Sequences of the Obligatory Marine Myxobacteria Enhygromyxa salina SWB007.</title>
        <authorList>
            <person name="Poehlein A."/>
            <person name="Moghaddam J.A."/>
            <person name="Harms H."/>
            <person name="Alanjari M."/>
            <person name="Koenig G.M."/>
            <person name="Daniel R."/>
            <person name="Schaeberle T.F."/>
        </authorList>
    </citation>
    <scope>NUCLEOTIDE SEQUENCE [LARGE SCALE GENOMIC DNA]</scope>
    <source>
        <strain evidence="2 3">SWB007</strain>
    </source>
</reference>
<accession>A0A2S9YRB9</accession>
<organism evidence="2 3">
    <name type="scientific">Enhygromyxa salina</name>
    <dbReference type="NCBI Taxonomy" id="215803"/>
    <lineage>
        <taxon>Bacteria</taxon>
        <taxon>Pseudomonadati</taxon>
        <taxon>Myxococcota</taxon>
        <taxon>Polyangia</taxon>
        <taxon>Nannocystales</taxon>
        <taxon>Nannocystaceae</taxon>
        <taxon>Enhygromyxa</taxon>
    </lineage>
</organism>
<dbReference type="PROSITE" id="PS51257">
    <property type="entry name" value="PROKAR_LIPOPROTEIN"/>
    <property type="match status" value="1"/>
</dbReference>